<evidence type="ECO:0000256" key="3">
    <source>
        <dbReference type="ARBA" id="ARBA00022840"/>
    </source>
</evidence>
<evidence type="ECO:0000256" key="4">
    <source>
        <dbReference type="ARBA" id="ARBA00036539"/>
    </source>
</evidence>
<dbReference type="PIRSF" id="PIRSF006806">
    <property type="entry name" value="FTHF_cligase"/>
    <property type="match status" value="1"/>
</dbReference>
<dbReference type="AlphaFoldDB" id="A0A8R1DTP6"/>
<comment type="cofactor">
    <cofactor evidence="7">
        <name>Mg(2+)</name>
        <dbReference type="ChEBI" id="CHEBI:18420"/>
    </cofactor>
</comment>
<evidence type="ECO:0000256" key="6">
    <source>
        <dbReference type="PIRSR" id="PIRSR006806-1"/>
    </source>
</evidence>
<accession>A0A8R1DTP6</accession>
<reference evidence="9" key="1">
    <citation type="submission" date="2010-08" db="EMBL/GenBank/DDBJ databases">
        <authorList>
            <consortium name="Caenorhabditis japonica Sequencing Consortium"/>
            <person name="Wilson R.K."/>
        </authorList>
    </citation>
    <scope>NUCLEOTIDE SEQUENCE [LARGE SCALE GENOMIC DNA]</scope>
    <source>
        <strain evidence="9">DF5081</strain>
    </source>
</reference>
<dbReference type="PANTHER" id="PTHR23407">
    <property type="entry name" value="ATPASE INHIBITOR/5-FORMYLTETRAHYDROFOLATE CYCLO-LIGASE"/>
    <property type="match status" value="1"/>
</dbReference>
<evidence type="ECO:0000256" key="7">
    <source>
        <dbReference type="RuleBase" id="RU361279"/>
    </source>
</evidence>
<feature type="binding site" evidence="6">
    <location>
        <begin position="4"/>
        <end position="8"/>
    </location>
    <ligand>
        <name>ATP</name>
        <dbReference type="ChEBI" id="CHEBI:30616"/>
    </ligand>
</feature>
<dbReference type="EC" id="6.3.3.2" evidence="5 7"/>
<evidence type="ECO:0000313" key="9">
    <source>
        <dbReference type="Proteomes" id="UP000005237"/>
    </source>
</evidence>
<dbReference type="PANTHER" id="PTHR23407:SF1">
    <property type="entry name" value="5-FORMYLTETRAHYDROFOLATE CYCLO-LIGASE"/>
    <property type="match status" value="1"/>
</dbReference>
<evidence type="ECO:0000313" key="8">
    <source>
        <dbReference type="EnsemblMetazoa" id="CJA11883.1"/>
    </source>
</evidence>
<dbReference type="GO" id="GO:0009396">
    <property type="term" value="P:folic acid-containing compound biosynthetic process"/>
    <property type="evidence" value="ECO:0007669"/>
    <property type="project" value="TreeGrafter"/>
</dbReference>
<sequence>MLEKSELRKLMKTCLSKLSFEETQRQSEAVCRKIQDSKCFENSQRISIYVSTHGEIGTDSIIRKALELGKDVFIPQFTKGSTAMEMVRVPNQHAFDTLPTTLWGIRQPDPQWNWEPYQNSGPLDVVLTPGVAFTASGLRCGHGKGYYDRFFATHSTIFGREPLRIGLALREQIVENLPVSGTDVRLDQVIFDGEEN</sequence>
<feature type="binding site" evidence="6">
    <location>
        <position position="55"/>
    </location>
    <ligand>
        <name>substrate</name>
    </ligand>
</feature>
<dbReference type="GO" id="GO:0035999">
    <property type="term" value="P:tetrahydrofolate interconversion"/>
    <property type="evidence" value="ECO:0007669"/>
    <property type="project" value="TreeGrafter"/>
</dbReference>
<evidence type="ECO:0000256" key="2">
    <source>
        <dbReference type="ARBA" id="ARBA00022741"/>
    </source>
</evidence>
<comment type="similarity">
    <text evidence="1 7">Belongs to the 5-formyltetrahydrofolate cyclo-ligase family.</text>
</comment>
<keyword evidence="2 6" id="KW-0547">Nucleotide-binding</keyword>
<dbReference type="GO" id="GO:0005524">
    <property type="term" value="F:ATP binding"/>
    <property type="evidence" value="ECO:0007669"/>
    <property type="project" value="UniProtKB-KW"/>
</dbReference>
<dbReference type="InterPro" id="IPR037171">
    <property type="entry name" value="NagB/RpiA_transferase-like"/>
</dbReference>
<reference evidence="8" key="2">
    <citation type="submission" date="2022-06" db="UniProtKB">
        <authorList>
            <consortium name="EnsemblMetazoa"/>
        </authorList>
    </citation>
    <scope>IDENTIFICATION</scope>
    <source>
        <strain evidence="8">DF5081</strain>
    </source>
</reference>
<keyword evidence="9" id="KW-1185">Reference proteome</keyword>
<keyword evidence="7" id="KW-0460">Magnesium</keyword>
<dbReference type="OMA" id="STIYPCQ"/>
<evidence type="ECO:0000256" key="1">
    <source>
        <dbReference type="ARBA" id="ARBA00010638"/>
    </source>
</evidence>
<keyword evidence="3 6" id="KW-0067">ATP-binding</keyword>
<name>A0A8R1DTP6_CAEJA</name>
<dbReference type="NCBIfam" id="TIGR02727">
    <property type="entry name" value="MTHFS_bact"/>
    <property type="match status" value="1"/>
</dbReference>
<keyword evidence="7" id="KW-0479">Metal-binding</keyword>
<evidence type="ECO:0000256" key="5">
    <source>
        <dbReference type="ARBA" id="ARBA00038966"/>
    </source>
</evidence>
<dbReference type="FunFam" id="3.40.50.10420:FF:000007">
    <property type="entry name" value="5-formyltetrahydrofolate cyclo-ligase"/>
    <property type="match status" value="1"/>
</dbReference>
<feature type="binding site" evidence="6">
    <location>
        <begin position="139"/>
        <end position="147"/>
    </location>
    <ligand>
        <name>ATP</name>
        <dbReference type="ChEBI" id="CHEBI:30616"/>
    </ligand>
</feature>
<proteinExistence type="inferred from homology"/>
<dbReference type="InterPro" id="IPR002698">
    <property type="entry name" value="FTHF_cligase"/>
</dbReference>
<dbReference type="Gene3D" id="3.40.50.10420">
    <property type="entry name" value="NagB/RpiA/CoA transferase-like"/>
    <property type="match status" value="1"/>
</dbReference>
<dbReference type="GO" id="GO:0030272">
    <property type="term" value="F:5-formyltetrahydrofolate cyclo-ligase activity"/>
    <property type="evidence" value="ECO:0007669"/>
    <property type="project" value="UniProtKB-EC"/>
</dbReference>
<dbReference type="Proteomes" id="UP000005237">
    <property type="component" value="Unassembled WGS sequence"/>
</dbReference>
<protein>
    <recommendedName>
        <fullName evidence="5 7">5-formyltetrahydrofolate cyclo-ligase</fullName>
        <ecNumber evidence="5 7">6.3.3.2</ecNumber>
    </recommendedName>
</protein>
<dbReference type="InterPro" id="IPR024185">
    <property type="entry name" value="FTHF_cligase-like_sf"/>
</dbReference>
<dbReference type="GO" id="GO:0005739">
    <property type="term" value="C:mitochondrion"/>
    <property type="evidence" value="ECO:0007669"/>
    <property type="project" value="TreeGrafter"/>
</dbReference>
<dbReference type="GO" id="GO:0046872">
    <property type="term" value="F:metal ion binding"/>
    <property type="evidence" value="ECO:0007669"/>
    <property type="project" value="UniProtKB-KW"/>
</dbReference>
<dbReference type="Pfam" id="PF01812">
    <property type="entry name" value="5-FTHF_cyc-lig"/>
    <property type="match status" value="1"/>
</dbReference>
<organism evidence="8 9">
    <name type="scientific">Caenorhabditis japonica</name>
    <dbReference type="NCBI Taxonomy" id="281687"/>
    <lineage>
        <taxon>Eukaryota</taxon>
        <taxon>Metazoa</taxon>
        <taxon>Ecdysozoa</taxon>
        <taxon>Nematoda</taxon>
        <taxon>Chromadorea</taxon>
        <taxon>Rhabditida</taxon>
        <taxon>Rhabditina</taxon>
        <taxon>Rhabditomorpha</taxon>
        <taxon>Rhabditoidea</taxon>
        <taxon>Rhabditidae</taxon>
        <taxon>Peloderinae</taxon>
        <taxon>Caenorhabditis</taxon>
    </lineage>
</organism>
<feature type="binding site" evidence="6">
    <location>
        <position position="50"/>
    </location>
    <ligand>
        <name>substrate</name>
    </ligand>
</feature>
<dbReference type="SUPFAM" id="SSF100950">
    <property type="entry name" value="NagB/RpiA/CoA transferase-like"/>
    <property type="match status" value="1"/>
</dbReference>
<dbReference type="EnsemblMetazoa" id="CJA11883.1">
    <property type="protein sequence ID" value="CJA11883.1"/>
    <property type="gene ID" value="WBGene00131087"/>
</dbReference>
<comment type="catalytic activity">
    <reaction evidence="4 7">
        <text>(6S)-5-formyl-5,6,7,8-tetrahydrofolate + ATP = (6R)-5,10-methenyltetrahydrofolate + ADP + phosphate</text>
        <dbReference type="Rhea" id="RHEA:10488"/>
        <dbReference type="ChEBI" id="CHEBI:30616"/>
        <dbReference type="ChEBI" id="CHEBI:43474"/>
        <dbReference type="ChEBI" id="CHEBI:57455"/>
        <dbReference type="ChEBI" id="CHEBI:57457"/>
        <dbReference type="ChEBI" id="CHEBI:456216"/>
        <dbReference type="EC" id="6.3.3.2"/>
    </reaction>
</comment>